<keyword evidence="1 2" id="KW-0238">DNA-binding</keyword>
<evidence type="ECO:0000259" key="4">
    <source>
        <dbReference type="PROSITE" id="PS50118"/>
    </source>
</evidence>
<dbReference type="STRING" id="914237.A0A1E1JX42"/>
<name>A0A1E1JX42_9HELO</name>
<proteinExistence type="predicted"/>
<dbReference type="Gene3D" id="1.10.30.10">
    <property type="entry name" value="High mobility group box domain"/>
    <property type="match status" value="2"/>
</dbReference>
<protein>
    <recommendedName>
        <fullName evidence="4">HMG box domain-containing protein</fullName>
    </recommendedName>
</protein>
<dbReference type="PANTHER" id="PTHR48112:SF22">
    <property type="entry name" value="MITOCHONDRIAL TRANSCRIPTION FACTOR A, ISOFORM B"/>
    <property type="match status" value="1"/>
</dbReference>
<feature type="region of interest" description="Disordered" evidence="3">
    <location>
        <begin position="103"/>
        <end position="124"/>
    </location>
</feature>
<dbReference type="GO" id="GO:0005634">
    <property type="term" value="C:nucleus"/>
    <property type="evidence" value="ECO:0007669"/>
    <property type="project" value="UniProtKB-UniRule"/>
</dbReference>
<dbReference type="Proteomes" id="UP000178129">
    <property type="component" value="Unassembled WGS sequence"/>
</dbReference>
<dbReference type="Pfam" id="PF09011">
    <property type="entry name" value="HMG_box_2"/>
    <property type="match status" value="1"/>
</dbReference>
<dbReference type="EMBL" id="FJUW01000004">
    <property type="protein sequence ID" value="CZS90447.1"/>
    <property type="molecule type" value="Genomic_DNA"/>
</dbReference>
<sequence>MLSSIGRASVRRVVTRSPKSTNRAAQGIWQFQRANIENANNTSNRSQVNNITRRSYATATKAIAKPKASKPSVTSRVVQKPANSVNKKVVAKKTVKKPAKKLVKKPIKKARKPVAKPAKKPVKRVKKPKSEAQLAAAAALKKTANLKALKAAALQAPDAKPTKPWLLYVSDMIVNREPGQSFGDIIQATANKWKNLSPAELEVYNRRANENKAENAAAYKKWVESHTPDEIRQANLARAALRRLKGNKAKKPSNIKDERQPKRALSAQFFFHRERWASGDLKGIRIPDATALLFKEWNELSPAQKQVYKEREVAAKQAYVEEHRAVFKRDPPHTKIEVK</sequence>
<dbReference type="InterPro" id="IPR009071">
    <property type="entry name" value="HMG_box_dom"/>
</dbReference>
<evidence type="ECO:0000256" key="1">
    <source>
        <dbReference type="ARBA" id="ARBA00023125"/>
    </source>
</evidence>
<evidence type="ECO:0000256" key="3">
    <source>
        <dbReference type="SAM" id="MobiDB-lite"/>
    </source>
</evidence>
<dbReference type="GO" id="GO:0003677">
    <property type="term" value="F:DNA binding"/>
    <property type="evidence" value="ECO:0007669"/>
    <property type="project" value="UniProtKB-UniRule"/>
</dbReference>
<dbReference type="SUPFAM" id="SSF47095">
    <property type="entry name" value="HMG-box"/>
    <property type="match status" value="2"/>
</dbReference>
<dbReference type="PANTHER" id="PTHR48112">
    <property type="entry name" value="HIGH MOBILITY GROUP PROTEIN DSP1"/>
    <property type="match status" value="1"/>
</dbReference>
<dbReference type="InParanoid" id="A0A1E1JX42"/>
<feature type="DNA-binding region" description="HMG box" evidence="2">
    <location>
        <begin position="261"/>
        <end position="327"/>
    </location>
</feature>
<organism evidence="5 6">
    <name type="scientific">Rhynchosporium graminicola</name>
    <dbReference type="NCBI Taxonomy" id="2792576"/>
    <lineage>
        <taxon>Eukaryota</taxon>
        <taxon>Fungi</taxon>
        <taxon>Dikarya</taxon>
        <taxon>Ascomycota</taxon>
        <taxon>Pezizomycotina</taxon>
        <taxon>Leotiomycetes</taxon>
        <taxon>Helotiales</taxon>
        <taxon>Ploettnerulaceae</taxon>
        <taxon>Rhynchosporium</taxon>
    </lineage>
</organism>
<evidence type="ECO:0000313" key="5">
    <source>
        <dbReference type="EMBL" id="CZS90447.1"/>
    </source>
</evidence>
<evidence type="ECO:0000313" key="6">
    <source>
        <dbReference type="Proteomes" id="UP000178129"/>
    </source>
</evidence>
<reference evidence="6" key="1">
    <citation type="submission" date="2016-03" db="EMBL/GenBank/DDBJ databases">
        <authorList>
            <person name="Ploux O."/>
        </authorList>
    </citation>
    <scope>NUCLEOTIDE SEQUENCE [LARGE SCALE GENOMIC DNA]</scope>
    <source>
        <strain evidence="6">UK7</strain>
    </source>
</reference>
<keyword evidence="2" id="KW-0539">Nucleus</keyword>
<comment type="caution">
    <text evidence="5">The sequence shown here is derived from an EMBL/GenBank/DDBJ whole genome shotgun (WGS) entry which is preliminary data.</text>
</comment>
<gene>
    <name evidence="5" type="ORF">RCO7_06900</name>
</gene>
<feature type="domain" description="HMG box" evidence="4">
    <location>
        <begin position="261"/>
        <end position="327"/>
    </location>
</feature>
<dbReference type="AlphaFoldDB" id="A0A1E1JX42"/>
<dbReference type="SMART" id="SM00398">
    <property type="entry name" value="HMG"/>
    <property type="match status" value="2"/>
</dbReference>
<dbReference type="InterPro" id="IPR050342">
    <property type="entry name" value="HMGB"/>
</dbReference>
<evidence type="ECO:0000256" key="2">
    <source>
        <dbReference type="PROSITE-ProRule" id="PRU00267"/>
    </source>
</evidence>
<dbReference type="InterPro" id="IPR036910">
    <property type="entry name" value="HMG_box_dom_sf"/>
</dbReference>
<keyword evidence="6" id="KW-1185">Reference proteome</keyword>
<feature type="region of interest" description="Disordered" evidence="3">
    <location>
        <begin position="1"/>
        <end position="21"/>
    </location>
</feature>
<dbReference type="Pfam" id="PF00505">
    <property type="entry name" value="HMG_box"/>
    <property type="match status" value="1"/>
</dbReference>
<accession>A0A1E1JX42</accession>
<dbReference type="PROSITE" id="PS50118">
    <property type="entry name" value="HMG_BOX_2"/>
    <property type="match status" value="1"/>
</dbReference>
<dbReference type="CDD" id="cd00084">
    <property type="entry name" value="HMG-box_SF"/>
    <property type="match status" value="1"/>
</dbReference>